<feature type="domain" description="Beta-ketoacyl-[acyl-carrier-protein] synthase III N-terminal" evidence="5">
    <location>
        <begin position="124"/>
        <end position="203"/>
    </location>
</feature>
<protein>
    <submittedName>
        <fullName evidence="6">Ketoacyl-ACP synthase III</fullName>
    </submittedName>
</protein>
<evidence type="ECO:0000256" key="3">
    <source>
        <dbReference type="ARBA" id="ARBA00023315"/>
    </source>
</evidence>
<keyword evidence="2" id="KW-0808">Transferase</keyword>
<feature type="domain" description="Beta-ketoacyl-[acyl-carrier-protein] synthase III C-terminal" evidence="4">
    <location>
        <begin position="240"/>
        <end position="328"/>
    </location>
</feature>
<organism evidence="6 7">
    <name type="scientific">Streptomyces lonarensis</name>
    <dbReference type="NCBI Taxonomy" id="700599"/>
    <lineage>
        <taxon>Bacteria</taxon>
        <taxon>Bacillati</taxon>
        <taxon>Actinomycetota</taxon>
        <taxon>Actinomycetes</taxon>
        <taxon>Kitasatosporales</taxon>
        <taxon>Streptomycetaceae</taxon>
        <taxon>Streptomyces</taxon>
    </lineage>
</organism>
<dbReference type="GO" id="GO:0044550">
    <property type="term" value="P:secondary metabolite biosynthetic process"/>
    <property type="evidence" value="ECO:0007669"/>
    <property type="project" value="TreeGrafter"/>
</dbReference>
<proteinExistence type="predicted"/>
<keyword evidence="7" id="KW-1185">Reference proteome</keyword>
<dbReference type="Proteomes" id="UP000578686">
    <property type="component" value="Unassembled WGS sequence"/>
</dbReference>
<dbReference type="Pfam" id="PF08541">
    <property type="entry name" value="ACP_syn_III_C"/>
    <property type="match status" value="1"/>
</dbReference>
<evidence type="ECO:0000259" key="5">
    <source>
        <dbReference type="Pfam" id="PF08545"/>
    </source>
</evidence>
<dbReference type="EMBL" id="JAAVJD010000017">
    <property type="protein sequence ID" value="NJQ04841.1"/>
    <property type="molecule type" value="Genomic_DNA"/>
</dbReference>
<evidence type="ECO:0000256" key="2">
    <source>
        <dbReference type="ARBA" id="ARBA00022679"/>
    </source>
</evidence>
<dbReference type="PANTHER" id="PTHR34069">
    <property type="entry name" value="3-OXOACYL-[ACYL-CARRIER-PROTEIN] SYNTHASE 3"/>
    <property type="match status" value="1"/>
</dbReference>
<dbReference type="Gene3D" id="3.40.47.10">
    <property type="match status" value="2"/>
</dbReference>
<accession>A0A7X6HXR1</accession>
<dbReference type="RefSeq" id="WP_167968142.1">
    <property type="nucleotide sequence ID" value="NZ_BHZG01000545.1"/>
</dbReference>
<dbReference type="CDD" id="cd00830">
    <property type="entry name" value="KAS_III"/>
    <property type="match status" value="1"/>
</dbReference>
<dbReference type="InterPro" id="IPR013751">
    <property type="entry name" value="ACP_syn_III_N"/>
</dbReference>
<keyword evidence="3" id="KW-0012">Acyltransferase</keyword>
<dbReference type="GO" id="GO:0006633">
    <property type="term" value="P:fatty acid biosynthetic process"/>
    <property type="evidence" value="ECO:0007669"/>
    <property type="project" value="InterPro"/>
</dbReference>
<dbReference type="InterPro" id="IPR016039">
    <property type="entry name" value="Thiolase-like"/>
</dbReference>
<evidence type="ECO:0000256" key="1">
    <source>
        <dbReference type="ARBA" id="ARBA00022490"/>
    </source>
</evidence>
<dbReference type="SUPFAM" id="SSF53901">
    <property type="entry name" value="Thiolase-like"/>
    <property type="match status" value="1"/>
</dbReference>
<evidence type="ECO:0000313" key="6">
    <source>
        <dbReference type="EMBL" id="NJQ04841.1"/>
    </source>
</evidence>
<dbReference type="PANTHER" id="PTHR34069:SF2">
    <property type="entry name" value="BETA-KETOACYL-[ACYL-CARRIER-PROTEIN] SYNTHASE III"/>
    <property type="match status" value="1"/>
</dbReference>
<sequence length="329" mass="34659">MSQQTISPVAAGASWQDHNIGIAGFGHHFPREVVHNDPDSEVVGNRIDEAVLGQVGVRSRHKSSEDETLLSLAVAAARQAVEDSGVDPAELDLVILTNWTEHVFRPELAPLVATEIGAHGAMAFDLAAGCSGFVLGIQTAAAYLCAPTHHTKALVVSAEQFSRRVRPGSKAEAVAGDGSGAAVITRGGDHRAQLLDSVTHVDGTLVDLTTATPPHGWVKSKPELVEQAAAHISSIVSELLQRNSLALTDVTWLVPHAATRPIIDGILSRTGVPDDKLVTNFEYRGHLSSACVPTVLSEFHAKAHFSPGDTVLTPVVAGGFFSGGLLLRF</sequence>
<evidence type="ECO:0000313" key="7">
    <source>
        <dbReference type="Proteomes" id="UP000578686"/>
    </source>
</evidence>
<gene>
    <name evidence="6" type="ORF">HCN56_04410</name>
</gene>
<comment type="caution">
    <text evidence="6">The sequence shown here is derived from an EMBL/GenBank/DDBJ whole genome shotgun (WGS) entry which is preliminary data.</text>
</comment>
<evidence type="ECO:0000259" key="4">
    <source>
        <dbReference type="Pfam" id="PF08541"/>
    </source>
</evidence>
<dbReference type="InterPro" id="IPR013747">
    <property type="entry name" value="ACP_syn_III_C"/>
</dbReference>
<dbReference type="Pfam" id="PF08545">
    <property type="entry name" value="ACP_syn_III"/>
    <property type="match status" value="1"/>
</dbReference>
<dbReference type="GO" id="GO:0004315">
    <property type="term" value="F:3-oxoacyl-[acyl-carrier-protein] synthase activity"/>
    <property type="evidence" value="ECO:0007669"/>
    <property type="project" value="InterPro"/>
</dbReference>
<keyword evidence="1" id="KW-0963">Cytoplasm</keyword>
<reference evidence="6 7" key="1">
    <citation type="submission" date="2020-03" db="EMBL/GenBank/DDBJ databases">
        <title>Draft genome of Streptomyces sp. ventii, isolated from the Axial Seamount in the Pacific Ocean, and resequencing of the two type strains Streptomyces lonarensis strain NCL 716 and Streptomyces bohaiensis strain 11A07.</title>
        <authorList>
            <person name="Loughran R.M."/>
            <person name="Pfannmuller K.M."/>
            <person name="Wasson B.J."/>
            <person name="Deadmond M.C."/>
            <person name="Paddock B.E."/>
            <person name="Koyack M.J."/>
            <person name="Gallegos D.A."/>
            <person name="Mitchell E.A."/>
            <person name="Ushijima B."/>
            <person name="Saw J.H."/>
            <person name="Mcphail K.L."/>
            <person name="Videau P."/>
        </authorList>
    </citation>
    <scope>NUCLEOTIDE SEQUENCE [LARGE SCALE GENOMIC DNA]</scope>
    <source>
        <strain evidence="6 7">NCL716</strain>
    </source>
</reference>
<name>A0A7X6HXR1_9ACTN</name>
<dbReference type="AlphaFoldDB" id="A0A7X6HXR1"/>